<name>A0AAE0L5C9_9CHLO</name>
<dbReference type="PANTHER" id="PTHR45669:SF22">
    <property type="entry name" value="GLUTAREDOXIN DOMAIN-CONTAINING CYSTEINE-RICH PROTEIN CG12206-RELATED"/>
    <property type="match status" value="1"/>
</dbReference>
<dbReference type="InterPro" id="IPR002109">
    <property type="entry name" value="Glutaredoxin"/>
</dbReference>
<feature type="domain" description="Glutaredoxin" evidence="1">
    <location>
        <begin position="64"/>
        <end position="131"/>
    </location>
</feature>
<sequence length="208" mass="23111">MQRISVSYAGAFFFGFVLGKLHSHWSRVRGQTTRRIANASAGGGESLSPEAQTASWQTEAPRGIVIYTTSITTIRKTFDDCEQVLGSFQRLGLNFDERDISMSVELRSELKLRLPAGKAFCVPQVFVDGEYMGSAADIKQRLDDKQLIPLLEAKGHPVNPKILGSRVKEWVVCLVCSGRRRVVDDNGNENECWACNENGLLRMSEEIG</sequence>
<comment type="caution">
    <text evidence="2">The sequence shown here is derived from an EMBL/GenBank/DDBJ whole genome shotgun (WGS) entry which is preliminary data.</text>
</comment>
<evidence type="ECO:0000313" key="2">
    <source>
        <dbReference type="EMBL" id="KAK3272404.1"/>
    </source>
</evidence>
<dbReference type="InterPro" id="IPR036249">
    <property type="entry name" value="Thioredoxin-like_sf"/>
</dbReference>
<gene>
    <name evidence="2" type="ORF">CYMTET_19300</name>
</gene>
<accession>A0AAE0L5C9</accession>
<dbReference type="PROSITE" id="PS51354">
    <property type="entry name" value="GLUTAREDOXIN_2"/>
    <property type="match status" value="1"/>
</dbReference>
<dbReference type="Pfam" id="PF23733">
    <property type="entry name" value="GRXCR1-2_C"/>
    <property type="match status" value="1"/>
</dbReference>
<keyword evidence="3" id="KW-1185">Reference proteome</keyword>
<organism evidence="2 3">
    <name type="scientific">Cymbomonas tetramitiformis</name>
    <dbReference type="NCBI Taxonomy" id="36881"/>
    <lineage>
        <taxon>Eukaryota</taxon>
        <taxon>Viridiplantae</taxon>
        <taxon>Chlorophyta</taxon>
        <taxon>Pyramimonadophyceae</taxon>
        <taxon>Pyramimonadales</taxon>
        <taxon>Pyramimonadaceae</taxon>
        <taxon>Cymbomonas</taxon>
    </lineage>
</organism>
<dbReference type="EMBL" id="LGRX02008987">
    <property type="protein sequence ID" value="KAK3272404.1"/>
    <property type="molecule type" value="Genomic_DNA"/>
</dbReference>
<dbReference type="Proteomes" id="UP001190700">
    <property type="component" value="Unassembled WGS sequence"/>
</dbReference>
<reference evidence="2 3" key="1">
    <citation type="journal article" date="2015" name="Genome Biol. Evol.">
        <title>Comparative Genomics of a Bacterivorous Green Alga Reveals Evolutionary Causalities and Consequences of Phago-Mixotrophic Mode of Nutrition.</title>
        <authorList>
            <person name="Burns J.A."/>
            <person name="Paasch A."/>
            <person name="Narechania A."/>
            <person name="Kim E."/>
        </authorList>
    </citation>
    <scope>NUCLEOTIDE SEQUENCE [LARGE SCALE GENOMIC DNA]</scope>
    <source>
        <strain evidence="2 3">PLY_AMNH</strain>
    </source>
</reference>
<dbReference type="Pfam" id="PF00462">
    <property type="entry name" value="Glutaredoxin"/>
    <property type="match status" value="1"/>
</dbReference>
<proteinExistence type="predicted"/>
<dbReference type="SUPFAM" id="SSF52833">
    <property type="entry name" value="Thioredoxin-like"/>
    <property type="match status" value="1"/>
</dbReference>
<dbReference type="AlphaFoldDB" id="A0AAE0L5C9"/>
<dbReference type="Gene3D" id="3.40.30.10">
    <property type="entry name" value="Glutaredoxin"/>
    <property type="match status" value="1"/>
</dbReference>
<evidence type="ECO:0000313" key="3">
    <source>
        <dbReference type="Proteomes" id="UP001190700"/>
    </source>
</evidence>
<evidence type="ECO:0000259" key="1">
    <source>
        <dbReference type="Pfam" id="PF00462"/>
    </source>
</evidence>
<dbReference type="PANTHER" id="PTHR45669">
    <property type="entry name" value="GLUTAREDOXIN DOMAIN-CONTAINING CYSTEINE-RICH PROTEIN CG12206-RELATED"/>
    <property type="match status" value="1"/>
</dbReference>
<protein>
    <recommendedName>
        <fullName evidence="1">Glutaredoxin domain-containing protein</fullName>
    </recommendedName>
</protein>